<gene>
    <name evidence="1" type="ORF">ED28_01670</name>
</gene>
<name>A0A443II88_9GAMM</name>
<accession>A0A443II88</accession>
<evidence type="ECO:0000313" key="1">
    <source>
        <dbReference type="EMBL" id="RWR03721.1"/>
    </source>
</evidence>
<keyword evidence="2" id="KW-1185">Reference proteome</keyword>
<dbReference type="AlphaFoldDB" id="A0A443II88"/>
<dbReference type="RefSeq" id="WP_182611402.1">
    <property type="nucleotide sequence ID" value="NZ_CP071409.1"/>
</dbReference>
<proteinExistence type="predicted"/>
<sequence length="62" mass="6704">MGVSGFERKKGFTIETVSAKKMLKVFANQQVGAKLYKVIAGAAARVAKKQVRRNIIIAPLAT</sequence>
<dbReference type="EMBL" id="JMEE01000001">
    <property type="protein sequence ID" value="RWR03721.1"/>
    <property type="molecule type" value="Genomic_DNA"/>
</dbReference>
<organism evidence="1 2">
    <name type="scientific">[Pantoea] beijingensis</name>
    <dbReference type="NCBI Taxonomy" id="1324864"/>
    <lineage>
        <taxon>Bacteria</taxon>
        <taxon>Pseudomonadati</taxon>
        <taxon>Pseudomonadota</taxon>
        <taxon>Gammaproteobacteria</taxon>
        <taxon>Enterobacterales</taxon>
        <taxon>Erwiniaceae</taxon>
        <taxon>Erwinia</taxon>
    </lineage>
</organism>
<reference evidence="1 2" key="1">
    <citation type="submission" date="2014-04" db="EMBL/GenBank/DDBJ databases">
        <title>Draft genome sequence of Pantoea beijingensis strain LMG 27579, an emerging pathogen to Pleurotus eryngii with potential industrial application.</title>
        <authorList>
            <person name="Xu F."/>
            <person name="Liu Y."/>
            <person name="Wang S."/>
            <person name="Yin Y."/>
            <person name="Ma Y."/>
            <person name="Zhao S."/>
            <person name="Rong C."/>
        </authorList>
    </citation>
    <scope>NUCLEOTIDE SEQUENCE [LARGE SCALE GENOMIC DNA]</scope>
    <source>
        <strain evidence="1 2">LMG 27579</strain>
    </source>
</reference>
<dbReference type="Proteomes" id="UP000288794">
    <property type="component" value="Unassembled WGS sequence"/>
</dbReference>
<comment type="caution">
    <text evidence="1">The sequence shown here is derived from an EMBL/GenBank/DDBJ whole genome shotgun (WGS) entry which is preliminary data.</text>
</comment>
<protein>
    <submittedName>
        <fullName evidence="1">Uncharacterized protein</fullName>
    </submittedName>
</protein>
<evidence type="ECO:0000313" key="2">
    <source>
        <dbReference type="Proteomes" id="UP000288794"/>
    </source>
</evidence>